<reference evidence="1" key="1">
    <citation type="submission" date="2025-08" db="UniProtKB">
        <authorList>
            <consortium name="Ensembl"/>
        </authorList>
    </citation>
    <scope>IDENTIFICATION</scope>
</reference>
<dbReference type="AlphaFoldDB" id="A0A3B3Q658"/>
<dbReference type="KEGG" id="pki:111851756"/>
<accession>A0A3B3Q658</accession>
<organism evidence="1 2">
    <name type="scientific">Paramormyrops kingsleyae</name>
    <dbReference type="NCBI Taxonomy" id="1676925"/>
    <lineage>
        <taxon>Eukaryota</taxon>
        <taxon>Metazoa</taxon>
        <taxon>Chordata</taxon>
        <taxon>Craniata</taxon>
        <taxon>Vertebrata</taxon>
        <taxon>Euteleostomi</taxon>
        <taxon>Actinopterygii</taxon>
        <taxon>Neopterygii</taxon>
        <taxon>Teleostei</taxon>
        <taxon>Osteoglossocephala</taxon>
        <taxon>Osteoglossomorpha</taxon>
        <taxon>Osteoglossiformes</taxon>
        <taxon>Mormyridae</taxon>
        <taxon>Paramormyrops</taxon>
    </lineage>
</organism>
<dbReference type="STRING" id="1676925.ENSPKIP00000001643"/>
<proteinExistence type="predicted"/>
<dbReference type="GeneTree" id="ENSGT00390000013973"/>
<dbReference type="PANTHER" id="PTHR16155:SF20">
    <property type="entry name" value="STERILE ALPHA MOTIF DOMAIN-CONTAINING PROTEIN 9-LIKE"/>
    <property type="match status" value="1"/>
</dbReference>
<dbReference type="GO" id="GO:0005737">
    <property type="term" value="C:cytoplasm"/>
    <property type="evidence" value="ECO:0007669"/>
    <property type="project" value="TreeGrafter"/>
</dbReference>
<dbReference type="OrthoDB" id="2337140at2759"/>
<dbReference type="PANTHER" id="PTHR16155">
    <property type="entry name" value="DED DOMAIN-CONTAINING PROTEIN"/>
    <property type="match status" value="1"/>
</dbReference>
<evidence type="ECO:0000313" key="2">
    <source>
        <dbReference type="Proteomes" id="UP000261540"/>
    </source>
</evidence>
<name>A0A3B3Q658_9TELE</name>
<dbReference type="Ensembl" id="ENSPKIT00000025569.1">
    <property type="protein sequence ID" value="ENSPKIP00000001643.1"/>
    <property type="gene ID" value="ENSPKIG00000019853.1"/>
</dbReference>
<keyword evidence="2" id="KW-1185">Reference proteome</keyword>
<sequence length="1004" mass="114053">MFSLSLHSTALRRGVHLGCLATILTMSHGEPQRVWLNISGSHRKGYRQALHSECFPDRENCLTMDEQSLPEGETEEMSIREGQSNQSHRFLLCGNGEKVLLSKKVEANLDALSILCVNECEGGNLNKHEIEEHFYKGGKVSWWNFYFSEEPGSTSLIKRDKYDVIRNVIIPNLCNLNVACVSFNLFHLPGCGGTTLAMHVLWSLKDTFRCAVLKEGSSDLAVVASQVVQLLTYGAVEQSAQLPVLLMLDDFEEKDSVFDLKQHIVKEMEKKNLSSQCPQVILLNCMRIESMENTDLTEDTVLIGNNLSAPEQKCFQEKLREVDEVHKQDLETFYGFMVMKKNFLPEYIQGVARNVLKSFDFEDKHAELLAVLFLLNTYCKGAYLSVSLCEEFLGIKTKPYCGSNKVEDAFGKFSTLVTQCRVKDNVDYDALKIIHPSMAESCLQELVASKKAAKAEITNLLLMENKFFTCVQGKTKLWEDVHSILVKRDMKCGGENNRFSPLVQDIIKESPGAIEIVLFNAVERFTDNAVMFQLLARYHYLVKKNFRQAEQCAWQAQELSPKNSYISDTCAQVIKHELKFELKRDLIPDTPGGLDEYLRMAHSATDAFRETQEIAKKEDKRDNTPYNSAGHLGEIQVAVMILEILQSQLNSDQYNTMKCFLNGSIKTHDFLKIHPFKHSAGYCSVVQQYSNILCNLQHNMKRQFDFFNSFFVHLTARTSSKEQIQSELARCFSFYVDVFCNISTQLNDLSSNWQFLESKNADTYSGLLNFLSNNIESNEMEEIVEKYAFIIENSTGGSNGVKERINFIYANIVLYCIKPESRSIRPFESLQKTLSEVLTHPATFKDSMELHFIAVALLWPQLSVPKFSERLGTYVSQMSRSFQKELGAVCHAKWPVVHFYLGKEKGYGSLVSQENMSKSVGSEANISSLFQNGKLWNEEAVRQQLCRVTGRVEKDALLADTSKADFNIEVKPFYKRQLSSQVGKVSFLLGFTMKGPLAFDIQLK</sequence>
<dbReference type="Proteomes" id="UP000261540">
    <property type="component" value="Unplaced"/>
</dbReference>
<reference evidence="1" key="2">
    <citation type="submission" date="2025-09" db="UniProtKB">
        <authorList>
            <consortium name="Ensembl"/>
        </authorList>
    </citation>
    <scope>IDENTIFICATION</scope>
</reference>
<evidence type="ECO:0000313" key="1">
    <source>
        <dbReference type="Ensembl" id="ENSPKIP00000001643.1"/>
    </source>
</evidence>
<protein>
    <submittedName>
        <fullName evidence="1">Sterile alpha motif domain-containing protein 9-like</fullName>
    </submittedName>
</protein>